<dbReference type="GO" id="GO:0008422">
    <property type="term" value="F:beta-glucosidase activity"/>
    <property type="evidence" value="ECO:0007669"/>
    <property type="project" value="TreeGrafter"/>
</dbReference>
<dbReference type="InterPro" id="IPR001360">
    <property type="entry name" value="Glyco_hydro_1"/>
</dbReference>
<dbReference type="GO" id="GO:0005975">
    <property type="term" value="P:carbohydrate metabolic process"/>
    <property type="evidence" value="ECO:0007669"/>
    <property type="project" value="InterPro"/>
</dbReference>
<dbReference type="PRINTS" id="PR00131">
    <property type="entry name" value="GLHYDRLASE1"/>
</dbReference>
<dbReference type="Pfam" id="PF00232">
    <property type="entry name" value="Glyco_hydro_1"/>
    <property type="match status" value="1"/>
</dbReference>
<name>A0A8J5GV67_ZINOF</name>
<dbReference type="Proteomes" id="UP000734854">
    <property type="component" value="Unassembled WGS sequence"/>
</dbReference>
<organism evidence="5 6">
    <name type="scientific">Zingiber officinale</name>
    <name type="common">Ginger</name>
    <name type="synonym">Amomum zingiber</name>
    <dbReference type="NCBI Taxonomy" id="94328"/>
    <lineage>
        <taxon>Eukaryota</taxon>
        <taxon>Viridiplantae</taxon>
        <taxon>Streptophyta</taxon>
        <taxon>Embryophyta</taxon>
        <taxon>Tracheophyta</taxon>
        <taxon>Spermatophyta</taxon>
        <taxon>Magnoliopsida</taxon>
        <taxon>Liliopsida</taxon>
        <taxon>Zingiberales</taxon>
        <taxon>Zingiberaceae</taxon>
        <taxon>Zingiber</taxon>
    </lineage>
</organism>
<evidence type="ECO:0000256" key="4">
    <source>
        <dbReference type="RuleBase" id="RU003690"/>
    </source>
</evidence>
<dbReference type="GO" id="GO:0033907">
    <property type="term" value="F:beta-D-fucosidase activity"/>
    <property type="evidence" value="ECO:0007669"/>
    <property type="project" value="UniProtKB-ARBA"/>
</dbReference>
<protein>
    <submittedName>
        <fullName evidence="5">Uncharacterized protein</fullName>
    </submittedName>
</protein>
<comment type="similarity">
    <text evidence="1 4">Belongs to the glycosyl hydrolase 1 family.</text>
</comment>
<dbReference type="PANTHER" id="PTHR10353:SF236">
    <property type="entry name" value="BETA-GLUCOSIDASE 18"/>
    <property type="match status" value="1"/>
</dbReference>
<keyword evidence="2" id="KW-0732">Signal</keyword>
<evidence type="ECO:0000313" key="5">
    <source>
        <dbReference type="EMBL" id="KAG6510496.1"/>
    </source>
</evidence>
<sequence length="651" mass="73914">MKRPNGIEKKMLTALSASSPCVSNHVGKEICECRDGEEERTAREEGRTTGFLCWPLAAAQHLGGGLRGEVGGFTASALQAWPLGVGTDHCQAGRRRVGTSCNGRDILYYDCHGESAVKEMFGEKLTLYDMIKSVLILCYGLQSFRLLIILCVDVGGLHTSCINIDDDFTMSCWGLDCLARGVELIEGAYLEGNKSLNNWDVLSHIPGKIKDGRNGDIADDHYHRYMEDIELMHELGINSYRFSISWSRVLPRGQFGDVNPVGIEFYNRLIDAVLLKGIQPFVTLNHFDIPQELEDRYGSWLSSHIQEDFRYFAEVCFREFGDRVKFWITFNEPNLFLKFAYQIGRYPPSRCSEPYGNCQSGDSEREPYIAARNVILSHAIAVDIYRKKYQVKQGGSIGIVVTSKWFEPLTNSTADCLAAERALAFEAPWILDPILRGAYPQQMLEILGSRLPPFTLEEKKFLLHNKLDFIGINHYASNYVKDCMLSSCNLDGYGRDALVITTESKDGKLIGDETGLATFNSVPYGIEKMVLYIMERYKNVPTYITENGYAQQSQGLSKEELLNDTERVKYISSYLDYLSSAIRQGADVRGYFCWTLLDNFEWVFGYTLNFGLYHVDFQTQRRTAKLSAKWYKKFLSAEKLQLNTKALRREV</sequence>
<dbReference type="SUPFAM" id="SSF51445">
    <property type="entry name" value="(Trans)glycosidases"/>
    <property type="match status" value="1"/>
</dbReference>
<dbReference type="AlphaFoldDB" id="A0A8J5GV67"/>
<dbReference type="InterPro" id="IPR017853">
    <property type="entry name" value="GH"/>
</dbReference>
<keyword evidence="6" id="KW-1185">Reference proteome</keyword>
<reference evidence="5 6" key="1">
    <citation type="submission" date="2020-08" db="EMBL/GenBank/DDBJ databases">
        <title>Plant Genome Project.</title>
        <authorList>
            <person name="Zhang R.-G."/>
        </authorList>
    </citation>
    <scope>NUCLEOTIDE SEQUENCE [LARGE SCALE GENOMIC DNA]</scope>
    <source>
        <tissue evidence="5">Rhizome</tissue>
    </source>
</reference>
<evidence type="ECO:0000256" key="2">
    <source>
        <dbReference type="ARBA" id="ARBA00022729"/>
    </source>
</evidence>
<evidence type="ECO:0000256" key="1">
    <source>
        <dbReference type="ARBA" id="ARBA00010838"/>
    </source>
</evidence>
<dbReference type="EMBL" id="JACMSC010000008">
    <property type="protein sequence ID" value="KAG6510496.1"/>
    <property type="molecule type" value="Genomic_DNA"/>
</dbReference>
<dbReference type="Gene3D" id="3.20.20.80">
    <property type="entry name" value="Glycosidases"/>
    <property type="match status" value="1"/>
</dbReference>
<evidence type="ECO:0000313" key="6">
    <source>
        <dbReference type="Proteomes" id="UP000734854"/>
    </source>
</evidence>
<evidence type="ECO:0000256" key="3">
    <source>
        <dbReference type="ARBA" id="ARBA00022801"/>
    </source>
</evidence>
<comment type="caution">
    <text evidence="5">The sequence shown here is derived from an EMBL/GenBank/DDBJ whole genome shotgun (WGS) entry which is preliminary data.</text>
</comment>
<dbReference type="GO" id="GO:0004565">
    <property type="term" value="F:beta-galactosidase activity"/>
    <property type="evidence" value="ECO:0007669"/>
    <property type="project" value="UniProtKB-ARBA"/>
</dbReference>
<gene>
    <name evidence="5" type="ORF">ZIOFF_028520</name>
</gene>
<dbReference type="FunFam" id="3.20.20.80:FF:000020">
    <property type="entry name" value="Beta-glucosidase 12"/>
    <property type="match status" value="1"/>
</dbReference>
<keyword evidence="3" id="KW-0378">Hydrolase</keyword>
<dbReference type="PANTHER" id="PTHR10353">
    <property type="entry name" value="GLYCOSYL HYDROLASE"/>
    <property type="match status" value="1"/>
</dbReference>
<proteinExistence type="inferred from homology"/>
<accession>A0A8J5GV67</accession>